<keyword evidence="3" id="KW-1185">Reference proteome</keyword>
<dbReference type="SUPFAM" id="SSF55486">
    <property type="entry name" value="Metalloproteases ('zincins'), catalytic domain"/>
    <property type="match status" value="1"/>
</dbReference>
<dbReference type="CDD" id="cd09598">
    <property type="entry name" value="M4_like"/>
    <property type="match status" value="1"/>
</dbReference>
<sequence length="744" mass="83695">MIDTVPDKPSTRRLRVYAFDPAASVALDTAVVNDAVIELPWEARWEDPVGLGPANEYFEVIDYDQPCRAFYEPLDPNHPWLLAQDGLAPSEGNPQFHQQMVFAVAMNTVRNFEKALGRTVFWSLPEDDPRVAAKRRGGRTAASYPPFTRCLRIYPHALQEPNAYFSPGKGAVLFGYFKSTPRARGEEGQWVFTCLSQDIVAHETAHAILHGMRRRGIEPVNPDSLAFHEGFADTIALLQHFTMDNVVRHELGRAGGELRCESLLTGLASQLGQATGRNGALRMALETLRHEQASKEHGEAPQIRTLAMLREPHERGQCLVAAIFDTFVTIYERRTADLFQIAGFARGSPDLPEKLVARLAQEAIKTAHSVLQMCVRGLDYLPPAASTFGDYLRAMITADTDLVHEDPLNYRVALAESFRKREVPVLGCMSYAPDSLCWERPDLRQFEAMIGDEGGDDRCWGPDALFADALRNMTFIARLDGEGASGRSAAKPDVRLPDATEQDPISYPGRSTGSGNLRDEAMRVVMRNQRALHDWLLKPAPTTRQHRMWETLLGIRTLPLGPHCDAVLKANGGWSPLSVKAREISLEKWKAMERPPDWDDDGITLRDGKVLLPVFEVHSVRIARRISPDRRELSQMIAQVTQKRRGYFDPARQREVDRAGAPPDEEPDFWFRGGATIIVDLRDGRLERIVRQRIDQEQRLARQRDFLCKDSIARSMAMTGREELNSPAFGFEREPFAFMHGDMP</sequence>
<comment type="caution">
    <text evidence="2">The sequence shown here is derived from an EMBL/GenBank/DDBJ whole genome shotgun (WGS) entry which is preliminary data.</text>
</comment>
<dbReference type="Proteomes" id="UP001202281">
    <property type="component" value="Unassembled WGS sequence"/>
</dbReference>
<reference evidence="2 3" key="1">
    <citation type="submission" date="2022-04" db="EMBL/GenBank/DDBJ databases">
        <title>Identification of a novel bacterium isolated from mangrove sediments.</title>
        <authorList>
            <person name="Pan X."/>
        </authorList>
    </citation>
    <scope>NUCLEOTIDE SEQUENCE [LARGE SCALE GENOMIC DNA]</scope>
    <source>
        <strain evidence="2 3">B2638</strain>
    </source>
</reference>
<evidence type="ECO:0000313" key="3">
    <source>
        <dbReference type="Proteomes" id="UP001202281"/>
    </source>
</evidence>
<name>A0ABT0BNU7_9SPHN</name>
<feature type="region of interest" description="Disordered" evidence="1">
    <location>
        <begin position="483"/>
        <end position="515"/>
    </location>
</feature>
<protein>
    <submittedName>
        <fullName evidence="2">Uncharacterized protein</fullName>
    </submittedName>
</protein>
<dbReference type="EMBL" id="JALHLG010000006">
    <property type="protein sequence ID" value="MCJ2186511.1"/>
    <property type="molecule type" value="Genomic_DNA"/>
</dbReference>
<dbReference type="RefSeq" id="WP_243919013.1">
    <property type="nucleotide sequence ID" value="NZ_JALHLG010000006.1"/>
</dbReference>
<proteinExistence type="predicted"/>
<gene>
    <name evidence="2" type="ORF">MTR66_06755</name>
</gene>
<organism evidence="2 3">
    <name type="scientific">Novosphingobium beihaiensis</name>
    <dbReference type="NCBI Taxonomy" id="2930389"/>
    <lineage>
        <taxon>Bacteria</taxon>
        <taxon>Pseudomonadati</taxon>
        <taxon>Pseudomonadota</taxon>
        <taxon>Alphaproteobacteria</taxon>
        <taxon>Sphingomonadales</taxon>
        <taxon>Sphingomonadaceae</taxon>
        <taxon>Novosphingobium</taxon>
    </lineage>
</organism>
<accession>A0ABT0BNU7</accession>
<evidence type="ECO:0000256" key="1">
    <source>
        <dbReference type="SAM" id="MobiDB-lite"/>
    </source>
</evidence>
<evidence type="ECO:0000313" key="2">
    <source>
        <dbReference type="EMBL" id="MCJ2186511.1"/>
    </source>
</evidence>